<accession>A0A0A9EUC6</accession>
<proteinExistence type="predicted"/>
<evidence type="ECO:0000313" key="1">
    <source>
        <dbReference type="EMBL" id="JAE01496.1"/>
    </source>
</evidence>
<sequence>MPARAKRGRCSAAA</sequence>
<protein>
    <submittedName>
        <fullName evidence="1">Uncharacterized protein</fullName>
    </submittedName>
</protein>
<name>A0A0A9EUC6_ARUDO</name>
<reference evidence="1" key="2">
    <citation type="journal article" date="2015" name="Data Brief">
        <title>Shoot transcriptome of the giant reed, Arundo donax.</title>
        <authorList>
            <person name="Barrero R.A."/>
            <person name="Guerrero F.D."/>
            <person name="Moolhuijzen P."/>
            <person name="Goolsby J.A."/>
            <person name="Tidwell J."/>
            <person name="Bellgard S.E."/>
            <person name="Bellgard M.I."/>
        </authorList>
    </citation>
    <scope>NUCLEOTIDE SEQUENCE</scope>
    <source>
        <tissue evidence="1">Shoot tissue taken approximately 20 cm above the soil surface</tissue>
    </source>
</reference>
<dbReference type="EMBL" id="GBRH01196400">
    <property type="protein sequence ID" value="JAE01496.1"/>
    <property type="molecule type" value="Transcribed_RNA"/>
</dbReference>
<reference evidence="1" key="1">
    <citation type="submission" date="2014-09" db="EMBL/GenBank/DDBJ databases">
        <authorList>
            <person name="Magalhaes I.L.F."/>
            <person name="Oliveira U."/>
            <person name="Santos F.R."/>
            <person name="Vidigal T.H.D.A."/>
            <person name="Brescovit A.D."/>
            <person name="Santos A.J."/>
        </authorList>
    </citation>
    <scope>NUCLEOTIDE SEQUENCE</scope>
    <source>
        <tissue evidence="1">Shoot tissue taken approximately 20 cm above the soil surface</tissue>
    </source>
</reference>
<organism evidence="1">
    <name type="scientific">Arundo donax</name>
    <name type="common">Giant reed</name>
    <name type="synonym">Donax arundinaceus</name>
    <dbReference type="NCBI Taxonomy" id="35708"/>
    <lineage>
        <taxon>Eukaryota</taxon>
        <taxon>Viridiplantae</taxon>
        <taxon>Streptophyta</taxon>
        <taxon>Embryophyta</taxon>
        <taxon>Tracheophyta</taxon>
        <taxon>Spermatophyta</taxon>
        <taxon>Magnoliopsida</taxon>
        <taxon>Liliopsida</taxon>
        <taxon>Poales</taxon>
        <taxon>Poaceae</taxon>
        <taxon>PACMAD clade</taxon>
        <taxon>Arundinoideae</taxon>
        <taxon>Arundineae</taxon>
        <taxon>Arundo</taxon>
    </lineage>
</organism>